<proteinExistence type="predicted"/>
<dbReference type="RefSeq" id="WP_068649422.1">
    <property type="nucleotide sequence ID" value="NZ_CP043611.1"/>
</dbReference>
<dbReference type="GO" id="GO:0019062">
    <property type="term" value="P:virion attachment to host cell"/>
    <property type="evidence" value="ECO:0007669"/>
    <property type="project" value="InterPro"/>
</dbReference>
<sequence>MSSNTPNLGLLKKDPTADRNDTFNIKTMMNDNWDKVDAAVGQLQEDIQNIDVDIPDASLTVKGITKLNSVVNSPSETEAATPKAVKIVNDSVIAHKADNAKHIPHLGTTTNVGNVYSITTAEVIATNQKFTVKINAASTGAATLKVSSIASGTAKAVQKAGGTNATLKIGVYTLFWDGTAFQLLGEGGEYGTAVGADVRSTKTFGTEDGVIQGALDLTQLTAQNLKKNITVDGITGVVEPLTPIGSIIENLNVVVNYIGNLSQTRSYFIKDNKIHVFNLAKNASGIFEVRRDTYDFNATLIQSNLLVTTIATKYKSASLFIISNIGFSIICQESTYVSRAFRYDHTGNLISQSVDVAMGVPNEPLFMFDNNNFVTFSGLYTSGSILIYSNGAIAHNLAVAATNNMLVNYQITNSYLYFLVAGYTSYAVMYGYSIPLANPIKTSSQPKYIAFPVIVNGLLNYS</sequence>
<name>A0A168P9J3_9BACL</name>
<dbReference type="Proteomes" id="UP000077355">
    <property type="component" value="Unassembled WGS sequence"/>
</dbReference>
<protein>
    <recommendedName>
        <fullName evidence="4">Tail fiber protein</fullName>
    </recommendedName>
</protein>
<feature type="transmembrane region" description="Helical" evidence="1">
    <location>
        <begin position="415"/>
        <end position="437"/>
    </location>
</feature>
<gene>
    <name evidence="2" type="ORF">PBAT_10975</name>
</gene>
<comment type="caution">
    <text evidence="2">The sequence shown here is derived from an EMBL/GenBank/DDBJ whole genome shotgun (WGS) entry which is preliminary data.</text>
</comment>
<keyword evidence="1" id="KW-0812">Transmembrane</keyword>
<dbReference type="GO" id="GO:0046718">
    <property type="term" value="P:symbiont entry into host cell"/>
    <property type="evidence" value="ECO:0007669"/>
    <property type="project" value="InterPro"/>
</dbReference>
<evidence type="ECO:0000313" key="2">
    <source>
        <dbReference type="EMBL" id="OAB46533.1"/>
    </source>
</evidence>
<organism evidence="2 3">
    <name type="scientific">Paenibacillus antarcticus</name>
    <dbReference type="NCBI Taxonomy" id="253703"/>
    <lineage>
        <taxon>Bacteria</taxon>
        <taxon>Bacillati</taxon>
        <taxon>Bacillota</taxon>
        <taxon>Bacilli</taxon>
        <taxon>Bacillales</taxon>
        <taxon>Paenibacillaceae</taxon>
        <taxon>Paenibacillus</taxon>
    </lineage>
</organism>
<dbReference type="Pfam" id="PF03406">
    <property type="entry name" value="Phage_fiber_2"/>
    <property type="match status" value="1"/>
</dbReference>
<reference evidence="2 3" key="1">
    <citation type="submission" date="2016-03" db="EMBL/GenBank/DDBJ databases">
        <title>Draft genome sequence of Paenibacillus antarcticus CECT 5836.</title>
        <authorList>
            <person name="Shin S.-K."/>
            <person name="Yi H."/>
        </authorList>
    </citation>
    <scope>NUCLEOTIDE SEQUENCE [LARGE SCALE GENOMIC DNA]</scope>
    <source>
        <strain evidence="2 3">CECT 5836</strain>
    </source>
</reference>
<keyword evidence="3" id="KW-1185">Reference proteome</keyword>
<dbReference type="InterPro" id="IPR005068">
    <property type="entry name" value="Phage_lambda_Stf-r2"/>
</dbReference>
<keyword evidence="1" id="KW-0472">Membrane</keyword>
<dbReference type="AlphaFoldDB" id="A0A168P9J3"/>
<evidence type="ECO:0008006" key="4">
    <source>
        <dbReference type="Google" id="ProtNLM"/>
    </source>
</evidence>
<evidence type="ECO:0000256" key="1">
    <source>
        <dbReference type="SAM" id="Phobius"/>
    </source>
</evidence>
<accession>A0A168P9J3</accession>
<keyword evidence="1" id="KW-1133">Transmembrane helix</keyword>
<evidence type="ECO:0000313" key="3">
    <source>
        <dbReference type="Proteomes" id="UP000077355"/>
    </source>
</evidence>
<dbReference type="EMBL" id="LVJI01000015">
    <property type="protein sequence ID" value="OAB46533.1"/>
    <property type="molecule type" value="Genomic_DNA"/>
</dbReference>